<dbReference type="RefSeq" id="WP_230369741.1">
    <property type="nucleotide sequence ID" value="NZ_WLYX01000001.1"/>
</dbReference>
<evidence type="ECO:0000313" key="2">
    <source>
        <dbReference type="Proteomes" id="UP000446658"/>
    </source>
</evidence>
<comment type="caution">
    <text evidence="1">The sequence shown here is derived from an EMBL/GenBank/DDBJ whole genome shotgun (WGS) entry which is preliminary data.</text>
</comment>
<keyword evidence="2" id="KW-1185">Reference proteome</keyword>
<name>A0A844GCM3_9NEIS</name>
<accession>A0A844GCM3</accession>
<sequence length="66" mass="7536">MMALVVIALLKRVPYRAFRPVHKAFGVICLMGAYHSAIFIPAEWWRAATCWAVCPSRLWCWLGSGR</sequence>
<reference evidence="1 2" key="1">
    <citation type="submission" date="2019-11" db="EMBL/GenBank/DDBJ databases">
        <title>Draft genome sequence of Paludibacterium sp. dN18-1.</title>
        <authorList>
            <person name="Im W.-T."/>
        </authorList>
    </citation>
    <scope>NUCLEOTIDE SEQUENCE [LARGE SCALE GENOMIC DNA]</scope>
    <source>
        <strain evidence="2">dN 18-1</strain>
    </source>
</reference>
<dbReference type="AlphaFoldDB" id="A0A844GCM3"/>
<evidence type="ECO:0000313" key="1">
    <source>
        <dbReference type="EMBL" id="MTD33041.1"/>
    </source>
</evidence>
<organism evidence="1 2">
    <name type="scientific">Paludibacterium denitrificans</name>
    <dbReference type="NCBI Taxonomy" id="2675226"/>
    <lineage>
        <taxon>Bacteria</taxon>
        <taxon>Pseudomonadati</taxon>
        <taxon>Pseudomonadota</taxon>
        <taxon>Betaproteobacteria</taxon>
        <taxon>Neisseriales</taxon>
        <taxon>Chromobacteriaceae</taxon>
        <taxon>Paludibacterium</taxon>
    </lineage>
</organism>
<gene>
    <name evidence="1" type="ORF">GKE73_07155</name>
</gene>
<dbReference type="Proteomes" id="UP000446658">
    <property type="component" value="Unassembled WGS sequence"/>
</dbReference>
<proteinExistence type="predicted"/>
<dbReference type="EMBL" id="WLYX01000001">
    <property type="protein sequence ID" value="MTD33041.1"/>
    <property type="molecule type" value="Genomic_DNA"/>
</dbReference>
<evidence type="ECO:0008006" key="3">
    <source>
        <dbReference type="Google" id="ProtNLM"/>
    </source>
</evidence>
<protein>
    <recommendedName>
        <fullName evidence="3">Ferric oxidoreductase domain-containing protein</fullName>
    </recommendedName>
</protein>